<evidence type="ECO:0000313" key="3">
    <source>
        <dbReference type="Proteomes" id="UP000755667"/>
    </source>
</evidence>
<name>A0A9Q2NZD0_9RHOB</name>
<gene>
    <name evidence="1" type="ORF">JQX41_20040</name>
    <name evidence="2" type="ORF">JQX48_20060</name>
</gene>
<dbReference type="AlphaFoldDB" id="A0A9Q2NZD0"/>
<dbReference type="InterPro" id="IPR032710">
    <property type="entry name" value="NTF2-like_dom_sf"/>
</dbReference>
<proteinExistence type="predicted"/>
<dbReference type="SUPFAM" id="SSF54427">
    <property type="entry name" value="NTF2-like"/>
    <property type="match status" value="1"/>
</dbReference>
<organism evidence="1 3">
    <name type="scientific">Marivita cryptomonadis</name>
    <dbReference type="NCBI Taxonomy" id="505252"/>
    <lineage>
        <taxon>Bacteria</taxon>
        <taxon>Pseudomonadati</taxon>
        <taxon>Pseudomonadota</taxon>
        <taxon>Alphaproteobacteria</taxon>
        <taxon>Rhodobacterales</taxon>
        <taxon>Roseobacteraceae</taxon>
        <taxon>Marivita</taxon>
    </lineage>
</organism>
<evidence type="ECO:0000313" key="2">
    <source>
        <dbReference type="EMBL" id="MBM2419289.1"/>
    </source>
</evidence>
<reference evidence="1 4" key="1">
    <citation type="submission" date="2021-01" db="EMBL/GenBank/DDBJ databases">
        <title>Diatom-associated Roseobacters Show Island Model of Population Structure.</title>
        <authorList>
            <person name="Qu L."/>
            <person name="Feng X."/>
            <person name="Chen Y."/>
            <person name="Li L."/>
            <person name="Wang X."/>
            <person name="Hu Z."/>
            <person name="Wang H."/>
            <person name="Luo H."/>
        </authorList>
    </citation>
    <scope>NUCLEOTIDE SEQUENCE</scope>
    <source>
        <strain evidence="2 4">CC28-63</strain>
        <strain evidence="1">CC28-69</strain>
    </source>
</reference>
<accession>A0A9Q2NZD0</accession>
<dbReference type="EMBL" id="JAFBXE010000017">
    <property type="protein sequence ID" value="MBM2414618.1"/>
    <property type="molecule type" value="Genomic_DNA"/>
</dbReference>
<dbReference type="EMBL" id="JAFBXF010000017">
    <property type="protein sequence ID" value="MBM2419289.1"/>
    <property type="molecule type" value="Genomic_DNA"/>
</dbReference>
<protein>
    <submittedName>
        <fullName evidence="1">4-oxalocrotonate tautomerase</fullName>
    </submittedName>
</protein>
<evidence type="ECO:0000313" key="1">
    <source>
        <dbReference type="EMBL" id="MBM2414618.1"/>
    </source>
</evidence>
<dbReference type="Proteomes" id="UP000755667">
    <property type="component" value="Unassembled WGS sequence"/>
</dbReference>
<evidence type="ECO:0000313" key="4">
    <source>
        <dbReference type="Proteomes" id="UP000809440"/>
    </source>
</evidence>
<comment type="caution">
    <text evidence="1">The sequence shown here is derived from an EMBL/GenBank/DDBJ whole genome shotgun (WGS) entry which is preliminary data.</text>
</comment>
<sequence>MPPEGGAAIVYCRGTLSGKWLDGSVFDNIRFIDRFELVNGQISRQDVWNDVAEIKAGL</sequence>
<keyword evidence="4" id="KW-1185">Reference proteome</keyword>
<dbReference type="Proteomes" id="UP000809440">
    <property type="component" value="Unassembled WGS sequence"/>
</dbReference>